<evidence type="ECO:0000313" key="1">
    <source>
        <dbReference type="EMBL" id="OAY45851.1"/>
    </source>
</evidence>
<dbReference type="EMBL" id="CM004393">
    <property type="protein sequence ID" value="OAY45851.1"/>
    <property type="molecule type" value="Genomic_DNA"/>
</dbReference>
<proteinExistence type="predicted"/>
<gene>
    <name evidence="1" type="ORF">MANES_07G097100</name>
</gene>
<accession>A0A2C9VM15</accession>
<protein>
    <submittedName>
        <fullName evidence="1">Uncharacterized protein</fullName>
    </submittedName>
</protein>
<sequence length="57" mass="6351">MTIPILFGNLAAPPSVCKPTTKMEEALCISNIALQSSFPYDVSQKFKCWHSSDLYID</sequence>
<name>A0A2C9VM15_MANES</name>
<reference evidence="1" key="1">
    <citation type="submission" date="2016-02" db="EMBL/GenBank/DDBJ databases">
        <title>WGS assembly of Manihot esculenta.</title>
        <authorList>
            <person name="Bredeson J.V."/>
            <person name="Prochnik S.E."/>
            <person name="Lyons J.B."/>
            <person name="Schmutz J."/>
            <person name="Grimwood J."/>
            <person name="Vrebalov J."/>
            <person name="Bart R.S."/>
            <person name="Amuge T."/>
            <person name="Ferguson M.E."/>
            <person name="Green R."/>
            <person name="Putnam N."/>
            <person name="Stites J."/>
            <person name="Rounsley S."/>
            <person name="Rokhsar D.S."/>
        </authorList>
    </citation>
    <scope>NUCLEOTIDE SEQUENCE [LARGE SCALE GENOMIC DNA]</scope>
    <source>
        <tissue evidence="1">Leaf</tissue>
    </source>
</reference>
<organism evidence="1">
    <name type="scientific">Manihot esculenta</name>
    <name type="common">Cassava</name>
    <name type="synonym">Jatropha manihot</name>
    <dbReference type="NCBI Taxonomy" id="3983"/>
    <lineage>
        <taxon>Eukaryota</taxon>
        <taxon>Viridiplantae</taxon>
        <taxon>Streptophyta</taxon>
        <taxon>Embryophyta</taxon>
        <taxon>Tracheophyta</taxon>
        <taxon>Spermatophyta</taxon>
        <taxon>Magnoliopsida</taxon>
        <taxon>eudicotyledons</taxon>
        <taxon>Gunneridae</taxon>
        <taxon>Pentapetalae</taxon>
        <taxon>rosids</taxon>
        <taxon>fabids</taxon>
        <taxon>Malpighiales</taxon>
        <taxon>Euphorbiaceae</taxon>
        <taxon>Crotonoideae</taxon>
        <taxon>Manihoteae</taxon>
        <taxon>Manihot</taxon>
    </lineage>
</organism>
<dbReference type="AlphaFoldDB" id="A0A2C9VM15"/>